<keyword evidence="3" id="KW-1185">Reference proteome</keyword>
<dbReference type="OrthoDB" id="7989680at2759"/>
<gene>
    <name evidence="2" type="ORF">TSAR_006388</name>
</gene>
<accession>A0A232EF82</accession>
<feature type="domain" description="Reverse transcriptase" evidence="1">
    <location>
        <begin position="381"/>
        <end position="457"/>
    </location>
</feature>
<comment type="caution">
    <text evidence="2">The sequence shown here is derived from an EMBL/GenBank/DDBJ whole genome shotgun (WGS) entry which is preliminary data.</text>
</comment>
<dbReference type="Proteomes" id="UP000215335">
    <property type="component" value="Unassembled WGS sequence"/>
</dbReference>
<dbReference type="EMBL" id="NNAY01005097">
    <property type="protein sequence ID" value="OXU17003.1"/>
    <property type="molecule type" value="Genomic_DNA"/>
</dbReference>
<protein>
    <recommendedName>
        <fullName evidence="1">Reverse transcriptase domain-containing protein</fullName>
    </recommendedName>
</protein>
<sequence length="621" mass="71356">MIALYANNKECRTFTDELNLLFHKLNLDAPNDYYIIADDFNARHTACGDSVNKTKGSLLKKWSDNEGISYRSKIISTDIPASLELRLSSISASQTTDLKYPILTTSKSAHSTSTATTERFLSLSPFIFRFMFKKTKWSKFQKNLTITYNNEIPPNINLSNDEINNHLLTIQNAITNAIESTVPRYKPQDNMLNYVNRKIAKLHKDKSYLISTLNRLYKINTHTPAIINHIINIERLISETNELLKSETQNDIPSLTTSGDKIIVDNPKDILNTVGAYYETINSPRYTNIGTANKNIVDNELIQIFEKNISTNNTITTFNDKNSALNPKQPENTIRFTTLYETKLIFSNLPNKSLSGLDNIPPIIATDNQFGFRQNLATTYALYKVLNDVNTHLHEGRTVVAFADDFTVLVANTSPVIVQEKLETLVNKINNHYNLWNLRINPSKCETILFHKPLRFLNSNKRKEINQFKITIHSNGEHAIPHKKTVLGVHIDSLLRLNTHVINQLTKAKNAFRANNNIFFNKNLSARTKIICYLLLIRPIITYAAPIWWNASASTMERIRKFERLCLRACLHIYRRSDTNKFISNKLIYDKANIPRIDSFFIKLNHDYFAKLKKKQKQLPN</sequence>
<reference evidence="2 3" key="1">
    <citation type="journal article" date="2017" name="Curr. Biol.">
        <title>The Evolution of Venom by Co-option of Single-Copy Genes.</title>
        <authorList>
            <person name="Martinson E.O."/>
            <person name="Mrinalini"/>
            <person name="Kelkar Y.D."/>
            <person name="Chang C.H."/>
            <person name="Werren J.H."/>
        </authorList>
    </citation>
    <scope>NUCLEOTIDE SEQUENCE [LARGE SCALE GENOMIC DNA]</scope>
    <source>
        <strain evidence="2 3">Alberta</strain>
        <tissue evidence="2">Whole body</tissue>
    </source>
</reference>
<evidence type="ECO:0000259" key="1">
    <source>
        <dbReference type="Pfam" id="PF00078"/>
    </source>
</evidence>
<dbReference type="Pfam" id="PF00078">
    <property type="entry name" value="RVT_1"/>
    <property type="match status" value="1"/>
</dbReference>
<evidence type="ECO:0000313" key="3">
    <source>
        <dbReference type="Proteomes" id="UP000215335"/>
    </source>
</evidence>
<dbReference type="STRING" id="543379.A0A232EF82"/>
<dbReference type="AlphaFoldDB" id="A0A232EF82"/>
<dbReference type="InterPro" id="IPR000477">
    <property type="entry name" value="RT_dom"/>
</dbReference>
<name>A0A232EF82_9HYME</name>
<organism evidence="2 3">
    <name type="scientific">Trichomalopsis sarcophagae</name>
    <dbReference type="NCBI Taxonomy" id="543379"/>
    <lineage>
        <taxon>Eukaryota</taxon>
        <taxon>Metazoa</taxon>
        <taxon>Ecdysozoa</taxon>
        <taxon>Arthropoda</taxon>
        <taxon>Hexapoda</taxon>
        <taxon>Insecta</taxon>
        <taxon>Pterygota</taxon>
        <taxon>Neoptera</taxon>
        <taxon>Endopterygota</taxon>
        <taxon>Hymenoptera</taxon>
        <taxon>Apocrita</taxon>
        <taxon>Proctotrupomorpha</taxon>
        <taxon>Chalcidoidea</taxon>
        <taxon>Pteromalidae</taxon>
        <taxon>Pteromalinae</taxon>
        <taxon>Trichomalopsis</taxon>
    </lineage>
</organism>
<proteinExistence type="predicted"/>
<evidence type="ECO:0000313" key="2">
    <source>
        <dbReference type="EMBL" id="OXU17003.1"/>
    </source>
</evidence>